<gene>
    <name evidence="2" type="ORF">B0H63DRAFT_75857</name>
</gene>
<organism evidence="2 3">
    <name type="scientific">Podospora didyma</name>
    <dbReference type="NCBI Taxonomy" id="330526"/>
    <lineage>
        <taxon>Eukaryota</taxon>
        <taxon>Fungi</taxon>
        <taxon>Dikarya</taxon>
        <taxon>Ascomycota</taxon>
        <taxon>Pezizomycotina</taxon>
        <taxon>Sordariomycetes</taxon>
        <taxon>Sordariomycetidae</taxon>
        <taxon>Sordariales</taxon>
        <taxon>Podosporaceae</taxon>
        <taxon>Podospora</taxon>
    </lineage>
</organism>
<dbReference type="AlphaFoldDB" id="A0AAE0N347"/>
<evidence type="ECO:0000313" key="2">
    <source>
        <dbReference type="EMBL" id="KAK3368398.1"/>
    </source>
</evidence>
<evidence type="ECO:0000313" key="3">
    <source>
        <dbReference type="Proteomes" id="UP001285441"/>
    </source>
</evidence>
<feature type="domain" description="Heterokaryon incompatibility" evidence="1">
    <location>
        <begin position="227"/>
        <end position="366"/>
    </location>
</feature>
<comment type="caution">
    <text evidence="2">The sequence shown here is derived from an EMBL/GenBank/DDBJ whole genome shotgun (WGS) entry which is preliminary data.</text>
</comment>
<sequence>MADPPISQLCTLCRQFSDDIISFSFVQQNEYHPSSRWIKDPTASSWQPWGDAFQHSNNGSLDALAASAQTCDLCRLVYDELSPEGPDECTGALLFHPFGGFIARFTGSEKMRTRSAPWVEQPHQFQFCRRRSRLPGIFFGDKELFWQGKKPSWHSEGHAIPRDGTHEDVFETARWWLRECVEGHDSCKRATKGEGATLPTRVIDVGVDASGVRPTLHVPAAGEFEPYAVLTHCWGGAIPFKTTLATLQDRINGMNMEQLPRNFQDAITITRRLGLRYIWIDALCIVQDDAADWEREASKMADIYTAGHVTISALDSPSSNAGILRKNRGIPEAILSSEYTLRKTLKKFDKVLTECPLNTRGWCLQEKLLSPALIHFGAEQIYWECRRHSDSEADPLFSRSSTPSTLVRPFMGLNAYVSQDEKKEPSWNLWYLAVEEFSKRNLTFGTDKFPAMAGVGARFKEVVGSDVTYLAGLWAEDLAQGLCWGPAWRHLGTPNRKATGFDKCTILSKPAFQVAPSWSWASVDGHVHFYLKGDYEHWSFTILGVDMDRGKDDLMAQKPFGTLTIKGLLAPMWYLPRGYGRDNADYERALGHNVGSLAFTKNDKDQFPQAMLDFDRETARECWGMVAYGKTSFKGILILEERGMHFVRIGFCNDQRTGEFDTSRFKEMVVTLV</sequence>
<dbReference type="Proteomes" id="UP001285441">
    <property type="component" value="Unassembled WGS sequence"/>
</dbReference>
<dbReference type="PANTHER" id="PTHR33112:SF8">
    <property type="entry name" value="HETEROKARYON INCOMPATIBILITY DOMAIN-CONTAINING PROTEIN"/>
    <property type="match status" value="1"/>
</dbReference>
<evidence type="ECO:0000259" key="1">
    <source>
        <dbReference type="Pfam" id="PF06985"/>
    </source>
</evidence>
<dbReference type="Pfam" id="PF06985">
    <property type="entry name" value="HET"/>
    <property type="match status" value="1"/>
</dbReference>
<dbReference type="PANTHER" id="PTHR33112">
    <property type="entry name" value="DOMAIN PROTEIN, PUTATIVE-RELATED"/>
    <property type="match status" value="1"/>
</dbReference>
<proteinExistence type="predicted"/>
<keyword evidence="3" id="KW-1185">Reference proteome</keyword>
<name>A0AAE0N347_9PEZI</name>
<reference evidence="2" key="1">
    <citation type="journal article" date="2023" name="Mol. Phylogenet. Evol.">
        <title>Genome-scale phylogeny and comparative genomics of the fungal order Sordariales.</title>
        <authorList>
            <person name="Hensen N."/>
            <person name="Bonometti L."/>
            <person name="Westerberg I."/>
            <person name="Brannstrom I.O."/>
            <person name="Guillou S."/>
            <person name="Cros-Aarteil S."/>
            <person name="Calhoun S."/>
            <person name="Haridas S."/>
            <person name="Kuo A."/>
            <person name="Mondo S."/>
            <person name="Pangilinan J."/>
            <person name="Riley R."/>
            <person name="LaButti K."/>
            <person name="Andreopoulos B."/>
            <person name="Lipzen A."/>
            <person name="Chen C."/>
            <person name="Yan M."/>
            <person name="Daum C."/>
            <person name="Ng V."/>
            <person name="Clum A."/>
            <person name="Steindorff A."/>
            <person name="Ohm R.A."/>
            <person name="Martin F."/>
            <person name="Silar P."/>
            <person name="Natvig D.O."/>
            <person name="Lalanne C."/>
            <person name="Gautier V."/>
            <person name="Ament-Velasquez S.L."/>
            <person name="Kruys A."/>
            <person name="Hutchinson M.I."/>
            <person name="Powell A.J."/>
            <person name="Barry K."/>
            <person name="Miller A.N."/>
            <person name="Grigoriev I.V."/>
            <person name="Debuchy R."/>
            <person name="Gladieux P."/>
            <person name="Hiltunen Thoren M."/>
            <person name="Johannesson H."/>
        </authorList>
    </citation>
    <scope>NUCLEOTIDE SEQUENCE</scope>
    <source>
        <strain evidence="2">CBS 232.78</strain>
    </source>
</reference>
<dbReference type="InterPro" id="IPR010730">
    <property type="entry name" value="HET"/>
</dbReference>
<protein>
    <submittedName>
        <fullName evidence="2">Heterokaryon incompatibility protein-domain-containing protein</fullName>
    </submittedName>
</protein>
<reference evidence="2" key="2">
    <citation type="submission" date="2023-06" db="EMBL/GenBank/DDBJ databases">
        <authorList>
            <consortium name="Lawrence Berkeley National Laboratory"/>
            <person name="Haridas S."/>
            <person name="Hensen N."/>
            <person name="Bonometti L."/>
            <person name="Westerberg I."/>
            <person name="Brannstrom I.O."/>
            <person name="Guillou S."/>
            <person name="Cros-Aarteil S."/>
            <person name="Calhoun S."/>
            <person name="Kuo A."/>
            <person name="Mondo S."/>
            <person name="Pangilinan J."/>
            <person name="Riley R."/>
            <person name="LaButti K."/>
            <person name="Andreopoulos B."/>
            <person name="Lipzen A."/>
            <person name="Chen C."/>
            <person name="Yanf M."/>
            <person name="Daum C."/>
            <person name="Ng V."/>
            <person name="Clum A."/>
            <person name="Steindorff A."/>
            <person name="Ohm R."/>
            <person name="Martin F."/>
            <person name="Silar P."/>
            <person name="Natvig D."/>
            <person name="Lalanne C."/>
            <person name="Gautier V."/>
            <person name="Ament-velasquez S.L."/>
            <person name="Kruys A."/>
            <person name="Hutchinson M.I."/>
            <person name="Powell A.J."/>
            <person name="Barry K."/>
            <person name="Miller A.N."/>
            <person name="Grigoriev I.V."/>
            <person name="Debuchy R."/>
            <person name="Gladieux P."/>
            <person name="Thoren M.H."/>
            <person name="Johannesson H."/>
        </authorList>
    </citation>
    <scope>NUCLEOTIDE SEQUENCE</scope>
    <source>
        <strain evidence="2">CBS 232.78</strain>
    </source>
</reference>
<accession>A0AAE0N347</accession>
<dbReference type="EMBL" id="JAULSW010000010">
    <property type="protein sequence ID" value="KAK3368398.1"/>
    <property type="molecule type" value="Genomic_DNA"/>
</dbReference>